<keyword evidence="2" id="KW-0238">DNA-binding</keyword>
<dbReference type="InterPro" id="IPR025707">
    <property type="entry name" value="DNA_bp_PD1"/>
</dbReference>
<comment type="caution">
    <text evidence="2">The sequence shown here is derived from an EMBL/GenBank/DDBJ whole genome shotgun (WGS) entry which is preliminary data.</text>
</comment>
<reference evidence="2 3" key="1">
    <citation type="submission" date="2018-06" db="EMBL/GenBank/DDBJ databases">
        <title>Noncontiguous genome sequence of Ruminococcaceae bacterium ASD2818.</title>
        <authorList>
            <person name="Chaplin A.V."/>
            <person name="Sokolova S.R."/>
            <person name="Kochetkova T.O."/>
            <person name="Goltsov A.Y."/>
            <person name="Trofimov D.Y."/>
            <person name="Efimov B.A."/>
        </authorList>
    </citation>
    <scope>NUCLEOTIDE SEQUENCE [LARGE SCALE GENOMIC DNA]</scope>
    <source>
        <strain evidence="2 3">ASD2818</strain>
    </source>
</reference>
<dbReference type="PANTHER" id="PTHR34988:SF1">
    <property type="entry name" value="DNA-BINDING PROTEIN"/>
    <property type="match status" value="1"/>
</dbReference>
<dbReference type="EMBL" id="QLYR01000001">
    <property type="protein sequence ID" value="RAQ30189.1"/>
    <property type="molecule type" value="Genomic_DNA"/>
</dbReference>
<dbReference type="PROSITE" id="PS51742">
    <property type="entry name" value="PPC"/>
    <property type="match status" value="1"/>
</dbReference>
<dbReference type="CDD" id="cd11378">
    <property type="entry name" value="DUF296"/>
    <property type="match status" value="1"/>
</dbReference>
<feature type="domain" description="PPC" evidence="1">
    <location>
        <begin position="3"/>
        <end position="140"/>
    </location>
</feature>
<evidence type="ECO:0000259" key="1">
    <source>
        <dbReference type="PROSITE" id="PS51742"/>
    </source>
</evidence>
<accession>A0A328UFP8</accession>
<evidence type="ECO:0000313" key="2">
    <source>
        <dbReference type="EMBL" id="RAQ30189.1"/>
    </source>
</evidence>
<sequence>MKYKCTQNMIACRLDRGESLLASIAAVCEQEGVSAAGLSAIGAVNYAEIGLYKVAQQAFHANVLEGEYELVSLTGNVSRMEGRVYLHVHAAFADEYGELRGGHLKEAVVSATCEVFITRFDMDLDRRFDPETGLNILNLERSRKHD</sequence>
<proteinExistence type="predicted"/>
<gene>
    <name evidence="2" type="ORF">DPQ25_01385</name>
</gene>
<dbReference type="PANTHER" id="PTHR34988">
    <property type="entry name" value="PROTEIN, PUTATIVE-RELATED"/>
    <property type="match status" value="1"/>
</dbReference>
<keyword evidence="3" id="KW-1185">Reference proteome</keyword>
<dbReference type="AlphaFoldDB" id="A0A328UFP8"/>
<name>A0A328UFP8_9FIRM</name>
<dbReference type="GO" id="GO:0003677">
    <property type="term" value="F:DNA binding"/>
    <property type="evidence" value="ECO:0007669"/>
    <property type="project" value="UniProtKB-KW"/>
</dbReference>
<dbReference type="Gene3D" id="3.30.1330.80">
    <property type="entry name" value="Hypothetical protein, similar to alpha- acetolactate decarboxylase, domain 2"/>
    <property type="match status" value="1"/>
</dbReference>
<organism evidence="2 3">
    <name type="scientific">Hydrogeniiclostridium mannosilyticum</name>
    <dbReference type="NCBI Taxonomy" id="2764322"/>
    <lineage>
        <taxon>Bacteria</taxon>
        <taxon>Bacillati</taxon>
        <taxon>Bacillota</taxon>
        <taxon>Clostridia</taxon>
        <taxon>Eubacteriales</taxon>
        <taxon>Acutalibacteraceae</taxon>
        <taxon>Hydrogeniiclostridium</taxon>
    </lineage>
</organism>
<dbReference type="Proteomes" id="UP000249377">
    <property type="component" value="Unassembled WGS sequence"/>
</dbReference>
<dbReference type="PIRSF" id="PIRSF016702">
    <property type="entry name" value="DNA_bp_PD1"/>
    <property type="match status" value="1"/>
</dbReference>
<dbReference type="SUPFAM" id="SSF117856">
    <property type="entry name" value="AF0104/ALDC/Ptd012-like"/>
    <property type="match status" value="1"/>
</dbReference>
<dbReference type="RefSeq" id="WP_112331386.1">
    <property type="nucleotide sequence ID" value="NZ_JADPHD010000001.1"/>
</dbReference>
<dbReference type="Pfam" id="PF03479">
    <property type="entry name" value="PCC"/>
    <property type="match status" value="1"/>
</dbReference>
<dbReference type="InterPro" id="IPR005175">
    <property type="entry name" value="PPC_dom"/>
</dbReference>
<protein>
    <submittedName>
        <fullName evidence="2">DNA-binding protein</fullName>
    </submittedName>
</protein>
<evidence type="ECO:0000313" key="3">
    <source>
        <dbReference type="Proteomes" id="UP000249377"/>
    </source>
</evidence>